<proteinExistence type="predicted"/>
<evidence type="ECO:0000313" key="2">
    <source>
        <dbReference type="Proteomes" id="UP001489719"/>
    </source>
</evidence>
<comment type="caution">
    <text evidence="1">The sequence shown here is derived from an EMBL/GenBank/DDBJ whole genome shotgun (WGS) entry which is preliminary data.</text>
</comment>
<dbReference type="EMBL" id="MU970047">
    <property type="protein sequence ID" value="KAK9324709.1"/>
    <property type="molecule type" value="Genomic_DNA"/>
</dbReference>
<dbReference type="Proteomes" id="UP001489719">
    <property type="component" value="Unassembled WGS sequence"/>
</dbReference>
<accession>A0ACC3TU46</accession>
<sequence length="834" mass="92982">MILRSSLRWSVVVPQITRAAVAGATHSGRRVVRFRPLSSSIRLFAANPPSSYSSSEQIYQKQRSPEEPPVLGMMLVNTLSTAQSPYLRAHKDNPVAWQQWTDSTLARAKRENKPIFLSIGYHTCHWCHVMNDESFSSDIIAAVLNEHFIPIKLDREERPDVDAVYMLYLQAMSGGRGGWPLNVFLAPETLDPIFGGTYWPGPWEEVSRKTGRTSRPQGPEFKDVLLRIHQLWTQDEDKCRHAGADAVRQLRNWTMAKNKADSSPLRPGILCDAYEYFVDRYDSVHGGFGEAPKFPQPTMLSLLIRMHQYMRIKEKIDLGDDRNAADMAITTLEKIAKGGIHDLVGNGFARYSVTPDWSVPHFEKMLYDQAMLLNAYLDAWLFNKEANKFALDAVGDIATYLTNGPLAHPQGGCYSAEDADSIAPDNALTKREGAYYVWTYDEFFKVLGRVPGDIAAAHWGVTEYGNVDPQFDLHHELQGQNVLTVTMELPELSAVFGKSMESLEELLADCRDKLRAYREATRMKPSVDTKIVACWNGLAIGTLARSGAAVLDVDPNAGAKWLEAAESAAEFIKANVYDETTHRLTRVYLDGPGTTPGMCEDYAYLISGLLDLYEATFDPGYLIWARNLQDTQNSLFWDKSASGYYSAGDDATSNLILRIKSAADAVEPSANAVSLSNLLRFSAMLGDEYLEDMALRTLDSFGKDIITQPYVYCGMLPSVVAANEGMRTIVLVVGKEAHEDSVNDMVAGVRSVLLPNTTVVLLRAVPRDDNDGHLQGWLVQQDDMYKTLLAAHEAKEHDADVTVYICRHKECGLPITSKSELMEVLERESNMIST</sequence>
<gene>
    <name evidence="1" type="ORF">V1517DRAFT_316645</name>
</gene>
<protein>
    <submittedName>
        <fullName evidence="1">Uncharacterized protein</fullName>
    </submittedName>
</protein>
<reference evidence="2" key="1">
    <citation type="journal article" date="2024" name="Front. Bioeng. Biotechnol.">
        <title>Genome-scale model development and genomic sequencing of the oleaginous clade Lipomyces.</title>
        <authorList>
            <person name="Czajka J.J."/>
            <person name="Han Y."/>
            <person name="Kim J."/>
            <person name="Mondo S.J."/>
            <person name="Hofstad B.A."/>
            <person name="Robles A."/>
            <person name="Haridas S."/>
            <person name="Riley R."/>
            <person name="LaButti K."/>
            <person name="Pangilinan J."/>
            <person name="Andreopoulos W."/>
            <person name="Lipzen A."/>
            <person name="Yan J."/>
            <person name="Wang M."/>
            <person name="Ng V."/>
            <person name="Grigoriev I.V."/>
            <person name="Spatafora J.W."/>
            <person name="Magnuson J.K."/>
            <person name="Baker S.E."/>
            <person name="Pomraning K.R."/>
        </authorList>
    </citation>
    <scope>NUCLEOTIDE SEQUENCE [LARGE SCALE GENOMIC DNA]</scope>
    <source>
        <strain evidence="2">CBS 10300</strain>
    </source>
</reference>
<keyword evidence="2" id="KW-1185">Reference proteome</keyword>
<organism evidence="1 2">
    <name type="scientific">Lipomyces orientalis</name>
    <dbReference type="NCBI Taxonomy" id="1233043"/>
    <lineage>
        <taxon>Eukaryota</taxon>
        <taxon>Fungi</taxon>
        <taxon>Dikarya</taxon>
        <taxon>Ascomycota</taxon>
        <taxon>Saccharomycotina</taxon>
        <taxon>Lipomycetes</taxon>
        <taxon>Lipomycetales</taxon>
        <taxon>Lipomycetaceae</taxon>
        <taxon>Lipomyces</taxon>
    </lineage>
</organism>
<evidence type="ECO:0000313" key="1">
    <source>
        <dbReference type="EMBL" id="KAK9324709.1"/>
    </source>
</evidence>
<name>A0ACC3TU46_9ASCO</name>